<feature type="domain" description="Aminoacyl-transfer RNA synthetases class-II family profile" evidence="8">
    <location>
        <begin position="88"/>
        <end position="443"/>
    </location>
</feature>
<dbReference type="PANTHER" id="PTHR22594:SF34">
    <property type="entry name" value="ASPARAGINE--TRNA LIGASE, MITOCHONDRIAL-RELATED"/>
    <property type="match status" value="1"/>
</dbReference>
<sequence length="456" mass="52435">MRTRIKEVLETQELTQELLTVRGWVRTIRGQGISFIDLSDGSCLKPLQVVVPKGTCGVTDVKTGASISVTGKLVESKGHEQAFEMLAESLEVIGKSDATEYPMQPKRHSMEYMRDHSHMRMRTDLFGSVFRIRDKVAYGIHKFFQEKGYKYVHTPVITASDCEGAGETFGITPKDFFDRDVSLTVSGQLHGETAMMGLGEIYTFGPTFRAEESFTSRHLSEFWMVEPEIAFADLDEIAFLSEEFLKYVIEYTMGECKDEIEYLRDWKREEEKGLKMDLRSEALDEKLQGILDKKFVRITYTEAIEILQRSKPYKKGRFEFPVDWGLDLKAEHEKFLVKKFDSPVIVTDYPKDLKAFYMKVSEDGKTVKAMDVLFPEIGEIIGGSQREEVLDTLIERMRDYSIEPEQMDWYIDTRKFGTIPHAGFGLGFERLVQFITGMSSIKDVCLYHRSAKSCKY</sequence>
<evidence type="ECO:0000256" key="2">
    <source>
        <dbReference type="ARBA" id="ARBA00012816"/>
    </source>
</evidence>
<dbReference type="CDD" id="cd00776">
    <property type="entry name" value="AsxRS_core"/>
    <property type="match status" value="1"/>
</dbReference>
<evidence type="ECO:0000256" key="4">
    <source>
        <dbReference type="ARBA" id="ARBA00022741"/>
    </source>
</evidence>
<evidence type="ECO:0000256" key="7">
    <source>
        <dbReference type="ARBA" id="ARBA00023146"/>
    </source>
</evidence>
<dbReference type="Pfam" id="PF00152">
    <property type="entry name" value="tRNA-synt_2"/>
    <property type="match status" value="1"/>
</dbReference>
<dbReference type="SUPFAM" id="SSF50249">
    <property type="entry name" value="Nucleic acid-binding proteins"/>
    <property type="match status" value="1"/>
</dbReference>
<evidence type="ECO:0000256" key="5">
    <source>
        <dbReference type="ARBA" id="ARBA00022840"/>
    </source>
</evidence>
<dbReference type="GO" id="GO:0003676">
    <property type="term" value="F:nucleic acid binding"/>
    <property type="evidence" value="ECO:0007669"/>
    <property type="project" value="InterPro"/>
</dbReference>
<evidence type="ECO:0000256" key="6">
    <source>
        <dbReference type="ARBA" id="ARBA00022917"/>
    </source>
</evidence>
<keyword evidence="4" id="KW-0547">Nucleotide-binding</keyword>
<keyword evidence="7" id="KW-0030">Aminoacyl-tRNA synthetase</keyword>
<keyword evidence="3 9" id="KW-0436">Ligase</keyword>
<dbReference type="InterPro" id="IPR004364">
    <property type="entry name" value="Aa-tRNA-synt_II"/>
</dbReference>
<dbReference type="CDD" id="cd04318">
    <property type="entry name" value="EcAsnRS_like_N"/>
    <property type="match status" value="1"/>
</dbReference>
<dbReference type="HAMAP" id="MF_00534">
    <property type="entry name" value="Asn_tRNA_synth"/>
    <property type="match status" value="1"/>
</dbReference>
<keyword evidence="5" id="KW-0067">ATP-binding</keyword>
<proteinExistence type="inferred from homology"/>
<reference evidence="9" key="1">
    <citation type="submission" date="2021-06" db="EMBL/GenBank/DDBJ databases">
        <authorList>
            <person name="Gannon L."/>
            <person name="Redgwell R T."/>
            <person name="Michniewski S."/>
            <person name="Harrison D C."/>
            <person name="Millard A."/>
        </authorList>
    </citation>
    <scope>NUCLEOTIDE SEQUENCE</scope>
</reference>
<dbReference type="InterPro" id="IPR012340">
    <property type="entry name" value="NA-bd_OB-fold"/>
</dbReference>
<gene>
    <name evidence="9" type="primary">asnS</name>
    <name evidence="9" type="ORF">SLAVMIC_00686</name>
</gene>
<dbReference type="InterPro" id="IPR045864">
    <property type="entry name" value="aa-tRNA-synth_II/BPL/LPL"/>
</dbReference>
<dbReference type="PANTHER" id="PTHR22594">
    <property type="entry name" value="ASPARTYL/LYSYL-TRNA SYNTHETASE"/>
    <property type="match status" value="1"/>
</dbReference>
<dbReference type="InterPro" id="IPR006195">
    <property type="entry name" value="aa-tRNA-synth_II"/>
</dbReference>
<evidence type="ECO:0000313" key="9">
    <source>
        <dbReference type="EMBL" id="CAG7581123.1"/>
    </source>
</evidence>
<dbReference type="GO" id="GO:0004816">
    <property type="term" value="F:asparagine-tRNA ligase activity"/>
    <property type="evidence" value="ECO:0007669"/>
    <property type="project" value="UniProtKB-EC"/>
</dbReference>
<dbReference type="GO" id="GO:0005524">
    <property type="term" value="F:ATP binding"/>
    <property type="evidence" value="ECO:0007669"/>
    <property type="project" value="UniProtKB-KW"/>
</dbReference>
<dbReference type="InterPro" id="IPR002312">
    <property type="entry name" value="Asp/Asn-tRNA-synth_IIb"/>
</dbReference>
<dbReference type="InterPro" id="IPR004522">
    <property type="entry name" value="Asn-tRNA-ligase"/>
</dbReference>
<organism evidence="9">
    <name type="scientific">uncultured marine phage</name>
    <dbReference type="NCBI Taxonomy" id="707152"/>
    <lineage>
        <taxon>Viruses</taxon>
        <taxon>environmental samples</taxon>
    </lineage>
</organism>
<evidence type="ECO:0000256" key="3">
    <source>
        <dbReference type="ARBA" id="ARBA00022598"/>
    </source>
</evidence>
<dbReference type="NCBIfam" id="TIGR00457">
    <property type="entry name" value="asnS"/>
    <property type="match status" value="1"/>
</dbReference>
<dbReference type="Gene3D" id="3.30.930.10">
    <property type="entry name" value="Bira Bifunctional Protein, Domain 2"/>
    <property type="match status" value="1"/>
</dbReference>
<dbReference type="SUPFAM" id="SSF55681">
    <property type="entry name" value="Class II aaRS and biotin synthetases"/>
    <property type="match status" value="1"/>
</dbReference>
<dbReference type="EC" id="6.1.1.22" evidence="2"/>
<dbReference type="InterPro" id="IPR004365">
    <property type="entry name" value="NA-bd_OB_tRNA"/>
</dbReference>
<dbReference type="PRINTS" id="PR01042">
    <property type="entry name" value="TRNASYNTHASP"/>
</dbReference>
<dbReference type="NCBIfam" id="NF003037">
    <property type="entry name" value="PRK03932.1"/>
    <property type="match status" value="1"/>
</dbReference>
<name>A0A8D9FQZ7_9VIRU</name>
<dbReference type="FunFam" id="3.30.930.10:FF:000016">
    <property type="entry name" value="Asparagine--tRNA ligase"/>
    <property type="match status" value="1"/>
</dbReference>
<dbReference type="Gene3D" id="2.40.50.140">
    <property type="entry name" value="Nucleic acid-binding proteins"/>
    <property type="match status" value="1"/>
</dbReference>
<dbReference type="EMBL" id="OU342829">
    <property type="protein sequence ID" value="CAG7581123.1"/>
    <property type="molecule type" value="Genomic_DNA"/>
</dbReference>
<accession>A0A8D9FQZ7</accession>
<evidence type="ECO:0000256" key="1">
    <source>
        <dbReference type="ARBA" id="ARBA00008226"/>
    </source>
</evidence>
<protein>
    <recommendedName>
        <fullName evidence="2">asparagine--tRNA ligase</fullName>
        <ecNumber evidence="2">6.1.1.22</ecNumber>
    </recommendedName>
</protein>
<dbReference type="Pfam" id="PF01336">
    <property type="entry name" value="tRNA_anti-codon"/>
    <property type="match status" value="1"/>
</dbReference>
<keyword evidence="6" id="KW-0648">Protein biosynthesis</keyword>
<evidence type="ECO:0000259" key="8">
    <source>
        <dbReference type="PROSITE" id="PS50862"/>
    </source>
</evidence>
<dbReference type="PROSITE" id="PS50862">
    <property type="entry name" value="AA_TRNA_LIGASE_II"/>
    <property type="match status" value="1"/>
</dbReference>
<comment type="similarity">
    <text evidence="1">Belongs to the class-II aminoacyl-tRNA synthetase family.</text>
</comment>